<dbReference type="AlphaFoldDB" id="A0A1F5ZQL7"/>
<protein>
    <recommendedName>
        <fullName evidence="1">DUF5615 domain-containing protein</fullName>
    </recommendedName>
</protein>
<reference evidence="2 3" key="1">
    <citation type="journal article" date="2016" name="Nat. Commun.">
        <title>Thousands of microbial genomes shed light on interconnected biogeochemical processes in an aquifer system.</title>
        <authorList>
            <person name="Anantharaman K."/>
            <person name="Brown C.T."/>
            <person name="Hug L.A."/>
            <person name="Sharon I."/>
            <person name="Castelle C.J."/>
            <person name="Probst A.J."/>
            <person name="Thomas B.C."/>
            <person name="Singh A."/>
            <person name="Wilkins M.J."/>
            <person name="Karaoz U."/>
            <person name="Brodie E.L."/>
            <person name="Williams K.H."/>
            <person name="Hubbard S.S."/>
            <person name="Banfield J.F."/>
        </authorList>
    </citation>
    <scope>NUCLEOTIDE SEQUENCE [LARGE SCALE GENOMIC DNA]</scope>
</reference>
<evidence type="ECO:0000259" key="1">
    <source>
        <dbReference type="Pfam" id="PF18480"/>
    </source>
</evidence>
<dbReference type="Proteomes" id="UP000177383">
    <property type="component" value="Unassembled WGS sequence"/>
</dbReference>
<dbReference type="STRING" id="1798375.A2773_03940"/>
<sequence length="100" mass="11944">MLYWSTTKRNCTISKFIHLSSKKHKKFRLLLDAAFAKSSIFKRLQKKANIKHIVFDLDLSSQSSDEEIYDVASKENRFVVTINYKDFQKKDNFMKKIKKY</sequence>
<name>A0A1F5ZQL7_9BACT</name>
<organism evidence="2 3">
    <name type="scientific">Candidatus Gottesmanbacteria bacterium RIFCSPHIGHO2_01_FULL_39_10</name>
    <dbReference type="NCBI Taxonomy" id="1798375"/>
    <lineage>
        <taxon>Bacteria</taxon>
        <taxon>Candidatus Gottesmaniibacteriota</taxon>
    </lineage>
</organism>
<evidence type="ECO:0000313" key="3">
    <source>
        <dbReference type="Proteomes" id="UP000177383"/>
    </source>
</evidence>
<dbReference type="EMBL" id="MFJE01000012">
    <property type="protein sequence ID" value="OGG14738.1"/>
    <property type="molecule type" value="Genomic_DNA"/>
</dbReference>
<evidence type="ECO:0000313" key="2">
    <source>
        <dbReference type="EMBL" id="OGG14738.1"/>
    </source>
</evidence>
<dbReference type="InterPro" id="IPR041049">
    <property type="entry name" value="DUF5615"/>
</dbReference>
<proteinExistence type="predicted"/>
<feature type="domain" description="DUF5615" evidence="1">
    <location>
        <begin position="28"/>
        <end position="91"/>
    </location>
</feature>
<comment type="caution">
    <text evidence="2">The sequence shown here is derived from an EMBL/GenBank/DDBJ whole genome shotgun (WGS) entry which is preliminary data.</text>
</comment>
<dbReference type="Pfam" id="PF18480">
    <property type="entry name" value="DUF5615"/>
    <property type="match status" value="1"/>
</dbReference>
<gene>
    <name evidence="2" type="ORF">A2773_03940</name>
</gene>
<accession>A0A1F5ZQL7</accession>